<evidence type="ECO:0000256" key="1">
    <source>
        <dbReference type="SAM" id="Phobius"/>
    </source>
</evidence>
<name>A0A0F9BP69_9ZZZZ</name>
<dbReference type="EMBL" id="LAZR01050972">
    <property type="protein sequence ID" value="KKK86166.1"/>
    <property type="molecule type" value="Genomic_DNA"/>
</dbReference>
<evidence type="ECO:0000313" key="2">
    <source>
        <dbReference type="EMBL" id="KKK86166.1"/>
    </source>
</evidence>
<accession>A0A0F9BP69</accession>
<keyword evidence="1" id="KW-0812">Transmembrane</keyword>
<reference evidence="2" key="1">
    <citation type="journal article" date="2015" name="Nature">
        <title>Complex archaea that bridge the gap between prokaryotes and eukaryotes.</title>
        <authorList>
            <person name="Spang A."/>
            <person name="Saw J.H."/>
            <person name="Jorgensen S.L."/>
            <person name="Zaremba-Niedzwiedzka K."/>
            <person name="Martijn J."/>
            <person name="Lind A.E."/>
            <person name="van Eijk R."/>
            <person name="Schleper C."/>
            <person name="Guy L."/>
            <person name="Ettema T.J."/>
        </authorList>
    </citation>
    <scope>NUCLEOTIDE SEQUENCE</scope>
</reference>
<proteinExistence type="predicted"/>
<protein>
    <submittedName>
        <fullName evidence="2">Uncharacterized protein</fullName>
    </submittedName>
</protein>
<keyword evidence="1" id="KW-1133">Transmembrane helix</keyword>
<sequence length="126" mass="14410">SNTWNNISQLTHDTSKIEKRYSVGIDDIPVGASDLAIQDGHYYLFWDEIASCTRRTLSYGISNRCVSEIFSVSYSEESGWTEIEQVTETTKIFDDVISSDLEMTFGIIFPIFILGVLQRKRKKKTI</sequence>
<feature type="transmembrane region" description="Helical" evidence="1">
    <location>
        <begin position="101"/>
        <end position="117"/>
    </location>
</feature>
<gene>
    <name evidence="2" type="ORF">LCGC14_2765950</name>
</gene>
<dbReference type="AlphaFoldDB" id="A0A0F9BP69"/>
<keyword evidence="1" id="KW-0472">Membrane</keyword>
<organism evidence="2">
    <name type="scientific">marine sediment metagenome</name>
    <dbReference type="NCBI Taxonomy" id="412755"/>
    <lineage>
        <taxon>unclassified sequences</taxon>
        <taxon>metagenomes</taxon>
        <taxon>ecological metagenomes</taxon>
    </lineage>
</organism>
<feature type="non-terminal residue" evidence="2">
    <location>
        <position position="1"/>
    </location>
</feature>
<comment type="caution">
    <text evidence="2">The sequence shown here is derived from an EMBL/GenBank/DDBJ whole genome shotgun (WGS) entry which is preliminary data.</text>
</comment>